<reference evidence="3" key="1">
    <citation type="journal article" date="2019" name="Int. J. Syst. Evol. Microbiol.">
        <title>The Global Catalogue of Microorganisms (GCM) 10K type strain sequencing project: providing services to taxonomists for standard genome sequencing and annotation.</title>
        <authorList>
            <consortium name="The Broad Institute Genomics Platform"/>
            <consortium name="The Broad Institute Genome Sequencing Center for Infectious Disease"/>
            <person name="Wu L."/>
            <person name="Ma J."/>
        </authorList>
    </citation>
    <scope>NUCLEOTIDE SEQUENCE [LARGE SCALE GENOMIC DNA]</scope>
    <source>
        <strain evidence="3">CCM 8979</strain>
    </source>
</reference>
<name>A0ABW4D2S8_9LACO</name>
<proteinExistence type="predicted"/>
<dbReference type="Pfam" id="PF00078">
    <property type="entry name" value="RVT_1"/>
    <property type="match status" value="1"/>
</dbReference>
<keyword evidence="2" id="KW-0548">Nucleotidyltransferase</keyword>
<dbReference type="GO" id="GO:0003964">
    <property type="term" value="F:RNA-directed DNA polymerase activity"/>
    <property type="evidence" value="ECO:0007669"/>
    <property type="project" value="UniProtKB-KW"/>
</dbReference>
<sequence>MKRYGNLFDKIVSSDNLGLAIEEASKGKRTRKGVSRVLDNKDFYVMQLHDMLVDHEYVPNHVVRRVIRDKIKTRTIAKPQFYPDQVIQWAAMLVLQPIFLKGMYEYSVGSIPHRGTSMGQKAVKKWLQNDPKNTKYCLKMDVHKFYPSINTAILKSKFRRKIKDRDTLWLLDTLVDQFEQGLPIGFYSSQWFANFFLQDLDHYIKDDLQIPYLVRNIDDLVLLGPNKKKLHKAEQAISSYLADEFLEVKPNWQVFKVNSRPIDFLGMRLYRGHTTLRRRNALKIKRRMAKISKKPGLNRFDAASVIAYWGWLKHSDSYGFYMKYMKPACTIKRAKEVMSNGSKRRVRYTDRTHS</sequence>
<dbReference type="InterPro" id="IPR051083">
    <property type="entry name" value="GrpII_Intron_Splice-Mob/Def"/>
</dbReference>
<protein>
    <submittedName>
        <fullName evidence="2">Reverse transcriptase domain-containing protein</fullName>
    </submittedName>
</protein>
<evidence type="ECO:0000313" key="3">
    <source>
        <dbReference type="Proteomes" id="UP001597189"/>
    </source>
</evidence>
<keyword evidence="3" id="KW-1185">Reference proteome</keyword>
<gene>
    <name evidence="2" type="ORF">ACFQ44_06060</name>
</gene>
<keyword evidence="2" id="KW-0695">RNA-directed DNA polymerase</keyword>
<dbReference type="PROSITE" id="PS50878">
    <property type="entry name" value="RT_POL"/>
    <property type="match status" value="1"/>
</dbReference>
<dbReference type="SUPFAM" id="SSF56672">
    <property type="entry name" value="DNA/RNA polymerases"/>
    <property type="match status" value="1"/>
</dbReference>
<accession>A0ABW4D2S8</accession>
<comment type="caution">
    <text evidence="2">The sequence shown here is derived from an EMBL/GenBank/DDBJ whole genome shotgun (WGS) entry which is preliminary data.</text>
</comment>
<keyword evidence="2" id="KW-0808">Transferase</keyword>
<dbReference type="InterPro" id="IPR000477">
    <property type="entry name" value="RT_dom"/>
</dbReference>
<evidence type="ECO:0000313" key="2">
    <source>
        <dbReference type="EMBL" id="MFD1455249.1"/>
    </source>
</evidence>
<dbReference type="PANTHER" id="PTHR34047:SF8">
    <property type="entry name" value="PROTEIN YKFC"/>
    <property type="match status" value="1"/>
</dbReference>
<dbReference type="CDD" id="cd01646">
    <property type="entry name" value="RT_Bac_retron_I"/>
    <property type="match status" value="1"/>
</dbReference>
<feature type="domain" description="Reverse transcriptase" evidence="1">
    <location>
        <begin position="1"/>
        <end position="269"/>
    </location>
</feature>
<dbReference type="Proteomes" id="UP001597189">
    <property type="component" value="Unassembled WGS sequence"/>
</dbReference>
<dbReference type="InterPro" id="IPR043502">
    <property type="entry name" value="DNA/RNA_pol_sf"/>
</dbReference>
<evidence type="ECO:0000259" key="1">
    <source>
        <dbReference type="PROSITE" id="PS50878"/>
    </source>
</evidence>
<dbReference type="PANTHER" id="PTHR34047">
    <property type="entry name" value="NUCLEAR INTRON MATURASE 1, MITOCHONDRIAL-RELATED"/>
    <property type="match status" value="1"/>
</dbReference>
<organism evidence="2 3">
    <name type="scientific">Levilactobacillus lanxiensis</name>
    <dbReference type="NCBI Taxonomy" id="2799568"/>
    <lineage>
        <taxon>Bacteria</taxon>
        <taxon>Bacillati</taxon>
        <taxon>Bacillota</taxon>
        <taxon>Bacilli</taxon>
        <taxon>Lactobacillales</taxon>
        <taxon>Lactobacillaceae</taxon>
        <taxon>Levilactobacillus</taxon>
    </lineage>
</organism>
<dbReference type="RefSeq" id="WP_203644552.1">
    <property type="nucleotide sequence ID" value="NZ_BOLN01000004.1"/>
</dbReference>
<dbReference type="EMBL" id="JBHTOD010000004">
    <property type="protein sequence ID" value="MFD1455249.1"/>
    <property type="molecule type" value="Genomic_DNA"/>
</dbReference>